<name>A0A645BAW5_9ZZZZ</name>
<gene>
    <name evidence="2" type="ORF">SDC9_109334</name>
</gene>
<proteinExistence type="predicted"/>
<keyword evidence="1" id="KW-0472">Membrane</keyword>
<organism evidence="2">
    <name type="scientific">bioreactor metagenome</name>
    <dbReference type="NCBI Taxonomy" id="1076179"/>
    <lineage>
        <taxon>unclassified sequences</taxon>
        <taxon>metagenomes</taxon>
        <taxon>ecological metagenomes</taxon>
    </lineage>
</organism>
<sequence length="181" mass="20485">MFLYILGGLVVFLLLVIILICIYAFFKATDDTTVMVEKKTALKLEKISDTEAVFSTEFPLINRGKGDAAILDVFARPYLPQEQFSAATVFGHIETSNRRRNDNYFEALILKANSQCQLVLTLRFVANNGMNIREALQKMVDMDVAVYYNGLARKDIYIRKVFLTINGETIRNLVGGAENDR</sequence>
<dbReference type="AlphaFoldDB" id="A0A645BAW5"/>
<protein>
    <submittedName>
        <fullName evidence="2">Uncharacterized protein</fullName>
    </submittedName>
</protein>
<evidence type="ECO:0000256" key="1">
    <source>
        <dbReference type="SAM" id="Phobius"/>
    </source>
</evidence>
<evidence type="ECO:0000313" key="2">
    <source>
        <dbReference type="EMBL" id="MPM62462.1"/>
    </source>
</evidence>
<keyword evidence="1" id="KW-1133">Transmembrane helix</keyword>
<accession>A0A645BAW5</accession>
<reference evidence="2" key="1">
    <citation type="submission" date="2019-08" db="EMBL/GenBank/DDBJ databases">
        <authorList>
            <person name="Kucharzyk K."/>
            <person name="Murdoch R.W."/>
            <person name="Higgins S."/>
            <person name="Loffler F."/>
        </authorList>
    </citation>
    <scope>NUCLEOTIDE SEQUENCE</scope>
</reference>
<dbReference type="EMBL" id="VSSQ01018875">
    <property type="protein sequence ID" value="MPM62462.1"/>
    <property type="molecule type" value="Genomic_DNA"/>
</dbReference>
<keyword evidence="1" id="KW-0812">Transmembrane</keyword>
<feature type="transmembrane region" description="Helical" evidence="1">
    <location>
        <begin position="6"/>
        <end position="26"/>
    </location>
</feature>
<comment type="caution">
    <text evidence="2">The sequence shown here is derived from an EMBL/GenBank/DDBJ whole genome shotgun (WGS) entry which is preliminary data.</text>
</comment>